<gene>
    <name evidence="1" type="ORF">IAC61_01320</name>
</gene>
<dbReference type="Gene3D" id="3.60.15.10">
    <property type="entry name" value="Ribonuclease Z/Hydroxyacylglutathione hydrolase-like"/>
    <property type="match status" value="1"/>
</dbReference>
<name>A0A9D9GVI3_9FIRM</name>
<evidence type="ECO:0000313" key="2">
    <source>
        <dbReference type="Proteomes" id="UP000823634"/>
    </source>
</evidence>
<sequence length="200" mass="22324">MAKLFYQGHASLRITTNDDKTIFIDPFAGEGYSVPADMVLITHEHYDHNGINLVTLKETSVVIRAKDALINGQYLDFDYFGVHVQAVPAANKNHPISECVGYLITVDGALLYVAGDTDYLPSMDKLSELNIDYCFLPIDGVFNMGPEEATRCAEIIKPKHLIPYHMKPGCLFDMRQDMKVSYIGAMLVRPNDLIELVGSH</sequence>
<dbReference type="InterPro" id="IPR036866">
    <property type="entry name" value="RibonucZ/Hydroxyglut_hydro"/>
</dbReference>
<dbReference type="AlphaFoldDB" id="A0A9D9GVI3"/>
<comment type="caution">
    <text evidence="1">The sequence shown here is derived from an EMBL/GenBank/DDBJ whole genome shotgun (WGS) entry which is preliminary data.</text>
</comment>
<reference evidence="1" key="1">
    <citation type="submission" date="2020-10" db="EMBL/GenBank/DDBJ databases">
        <authorList>
            <person name="Gilroy R."/>
        </authorList>
    </citation>
    <scope>NUCLEOTIDE SEQUENCE</scope>
    <source>
        <strain evidence="1">17113</strain>
    </source>
</reference>
<reference evidence="1" key="2">
    <citation type="journal article" date="2021" name="PeerJ">
        <title>Extensive microbial diversity within the chicken gut microbiome revealed by metagenomics and culture.</title>
        <authorList>
            <person name="Gilroy R."/>
            <person name="Ravi A."/>
            <person name="Getino M."/>
            <person name="Pursley I."/>
            <person name="Horton D.L."/>
            <person name="Alikhan N.F."/>
            <person name="Baker D."/>
            <person name="Gharbi K."/>
            <person name="Hall N."/>
            <person name="Watson M."/>
            <person name="Adriaenssens E.M."/>
            <person name="Foster-Nyarko E."/>
            <person name="Jarju S."/>
            <person name="Secka A."/>
            <person name="Antonio M."/>
            <person name="Oren A."/>
            <person name="Chaudhuri R.R."/>
            <person name="La Ragione R."/>
            <person name="Hildebrand F."/>
            <person name="Pallen M.J."/>
        </authorList>
    </citation>
    <scope>NUCLEOTIDE SEQUENCE</scope>
    <source>
        <strain evidence="1">17113</strain>
    </source>
</reference>
<dbReference type="SUPFAM" id="SSF56281">
    <property type="entry name" value="Metallo-hydrolase/oxidoreductase"/>
    <property type="match status" value="1"/>
</dbReference>
<dbReference type="PANTHER" id="PTHR43546">
    <property type="entry name" value="UPF0173 METAL-DEPENDENT HYDROLASE MJ1163-RELATED"/>
    <property type="match status" value="1"/>
</dbReference>
<proteinExistence type="predicted"/>
<evidence type="ECO:0000313" key="1">
    <source>
        <dbReference type="EMBL" id="MBO8425947.1"/>
    </source>
</evidence>
<dbReference type="Pfam" id="PF13483">
    <property type="entry name" value="Lactamase_B_3"/>
    <property type="match status" value="1"/>
</dbReference>
<dbReference type="InterPro" id="IPR050114">
    <property type="entry name" value="UPF0173_UPF0282_UlaG_hydrolase"/>
</dbReference>
<dbReference type="EMBL" id="JADINA010000011">
    <property type="protein sequence ID" value="MBO8425947.1"/>
    <property type="molecule type" value="Genomic_DNA"/>
</dbReference>
<dbReference type="PANTHER" id="PTHR43546:SF3">
    <property type="entry name" value="UPF0173 METAL-DEPENDENT HYDROLASE MJ1163"/>
    <property type="match status" value="1"/>
</dbReference>
<organism evidence="1 2">
    <name type="scientific">Candidatus Alloenteromonas pullistercoris</name>
    <dbReference type="NCBI Taxonomy" id="2840785"/>
    <lineage>
        <taxon>Bacteria</taxon>
        <taxon>Bacillati</taxon>
        <taxon>Bacillota</taxon>
        <taxon>Bacillota incertae sedis</taxon>
        <taxon>Candidatus Alloenteromonas</taxon>
    </lineage>
</organism>
<dbReference type="Proteomes" id="UP000823634">
    <property type="component" value="Unassembled WGS sequence"/>
</dbReference>
<protein>
    <submittedName>
        <fullName evidence="1">MBL fold metallo-hydrolase</fullName>
    </submittedName>
</protein>
<accession>A0A9D9GVI3</accession>